<keyword evidence="2" id="KW-1185">Reference proteome</keyword>
<evidence type="ECO:0000313" key="1">
    <source>
        <dbReference type="EMBL" id="KAI4320389.1"/>
    </source>
</evidence>
<reference evidence="2" key="1">
    <citation type="journal article" date="2023" name="Front. Plant Sci.">
        <title>Chromosomal-level genome assembly of Melastoma candidum provides insights into trichome evolution.</title>
        <authorList>
            <person name="Zhong Y."/>
            <person name="Wu W."/>
            <person name="Sun C."/>
            <person name="Zou P."/>
            <person name="Liu Y."/>
            <person name="Dai S."/>
            <person name="Zhou R."/>
        </authorList>
    </citation>
    <scope>NUCLEOTIDE SEQUENCE [LARGE SCALE GENOMIC DNA]</scope>
</reference>
<protein>
    <submittedName>
        <fullName evidence="1">Uncharacterized protein</fullName>
    </submittedName>
</protein>
<evidence type="ECO:0000313" key="2">
    <source>
        <dbReference type="Proteomes" id="UP001057402"/>
    </source>
</evidence>
<proteinExistence type="predicted"/>
<comment type="caution">
    <text evidence="1">The sequence shown here is derived from an EMBL/GenBank/DDBJ whole genome shotgun (WGS) entry which is preliminary data.</text>
</comment>
<dbReference type="Proteomes" id="UP001057402">
    <property type="component" value="Chromosome 10"/>
</dbReference>
<gene>
    <name evidence="1" type="ORF">MLD38_033876</name>
</gene>
<accession>A0ACB9MAG5</accession>
<dbReference type="EMBL" id="CM042889">
    <property type="protein sequence ID" value="KAI4320389.1"/>
    <property type="molecule type" value="Genomic_DNA"/>
</dbReference>
<organism evidence="1 2">
    <name type="scientific">Melastoma candidum</name>
    <dbReference type="NCBI Taxonomy" id="119954"/>
    <lineage>
        <taxon>Eukaryota</taxon>
        <taxon>Viridiplantae</taxon>
        <taxon>Streptophyta</taxon>
        <taxon>Embryophyta</taxon>
        <taxon>Tracheophyta</taxon>
        <taxon>Spermatophyta</taxon>
        <taxon>Magnoliopsida</taxon>
        <taxon>eudicotyledons</taxon>
        <taxon>Gunneridae</taxon>
        <taxon>Pentapetalae</taxon>
        <taxon>rosids</taxon>
        <taxon>malvids</taxon>
        <taxon>Myrtales</taxon>
        <taxon>Melastomataceae</taxon>
        <taxon>Melastomatoideae</taxon>
        <taxon>Melastomateae</taxon>
        <taxon>Melastoma</taxon>
    </lineage>
</organism>
<name>A0ACB9MAG5_9MYRT</name>
<sequence>MAGVHLLAIPYPAQGHVIPLMELSQCLAERGCRVTFVNTEFDHRRVVNTLADDKLSGGRIRLVSIPDGMKPEDNRNDLGRLCQAILRVMPGKLRGIIEEINQKDEDNKITCMIADLNMAWALEVAKGMGIPGVAFWPAAAAILVCGISIPKMIGDGVISEDGTPLKDEMIELGPNMPVIRPEHLVWRCIGDFETQQIVIDYMLKNAKIIEDVEWQVCNTSIILEPGALANYPRLLPIGPLIAHHRHGKRALELKEKVVHGVRQGGDSYNNFNNLVDWLTSAQT</sequence>